<dbReference type="PANTHER" id="PTHR10416">
    <property type="entry name" value="DNA POLYMERASE DELTA SUBUNIT 2"/>
    <property type="match status" value="1"/>
</dbReference>
<dbReference type="InterPro" id="IPR007185">
    <property type="entry name" value="DNA_pol_a/d/e_bsu"/>
</dbReference>
<feature type="domain" description="DNA polymerase alpha/delta/epsilon subunit B" evidence="3">
    <location>
        <begin position="209"/>
        <end position="417"/>
    </location>
</feature>
<dbReference type="GO" id="GO:0043625">
    <property type="term" value="C:delta DNA polymerase complex"/>
    <property type="evidence" value="ECO:0007669"/>
    <property type="project" value="TreeGrafter"/>
</dbReference>
<reference evidence="6" key="1">
    <citation type="submission" date="2025-08" db="UniProtKB">
        <authorList>
            <consortium name="RefSeq"/>
        </authorList>
    </citation>
    <scope>IDENTIFICATION</scope>
    <source>
        <strain evidence="6">Airmid</strain>
    </source>
</reference>
<dbReference type="PANTHER" id="PTHR10416:SF0">
    <property type="entry name" value="DNA POLYMERASE DELTA SUBUNIT 2"/>
    <property type="match status" value="1"/>
</dbReference>
<evidence type="ECO:0000256" key="2">
    <source>
        <dbReference type="ARBA" id="ARBA00022705"/>
    </source>
</evidence>
<dbReference type="GeneID" id="113799584"/>
<dbReference type="InterPro" id="IPR040663">
    <property type="entry name" value="DNA_pol_D_N"/>
</dbReference>
<dbReference type="AlphaFoldDB" id="A0A6P6YKI7"/>
<feature type="domain" description="DNA polymerase delta subunit OB-fold" evidence="4">
    <location>
        <begin position="30"/>
        <end position="187"/>
    </location>
</feature>
<dbReference type="InterPro" id="IPR024826">
    <property type="entry name" value="DNA_pol_delta/II_ssu"/>
</dbReference>
<protein>
    <submittedName>
        <fullName evidence="6">DNA polymerase delta subunit 2-like</fullName>
    </submittedName>
</protein>
<dbReference type="RefSeq" id="XP_027206048.1">
    <property type="nucleotide sequence ID" value="XM_027350247.1"/>
</dbReference>
<gene>
    <name evidence="6" type="primary">LOC113799584</name>
</gene>
<dbReference type="CTD" id="5425"/>
<dbReference type="Pfam" id="PF18018">
    <property type="entry name" value="DNA_pol_D_N"/>
    <property type="match status" value="1"/>
</dbReference>
<dbReference type="KEGG" id="dpte:113799584"/>
<dbReference type="Gene3D" id="3.60.21.50">
    <property type="match status" value="1"/>
</dbReference>
<dbReference type="GO" id="GO:0006271">
    <property type="term" value="P:DNA strand elongation involved in DNA replication"/>
    <property type="evidence" value="ECO:0007669"/>
    <property type="project" value="TreeGrafter"/>
</dbReference>
<dbReference type="Proteomes" id="UP000515146">
    <property type="component" value="Unplaced"/>
</dbReference>
<evidence type="ECO:0000259" key="4">
    <source>
        <dbReference type="Pfam" id="PF18018"/>
    </source>
</evidence>
<evidence type="ECO:0000313" key="5">
    <source>
        <dbReference type="Proteomes" id="UP000515146"/>
    </source>
</evidence>
<dbReference type="FunCoup" id="A0A6P6YKI7">
    <property type="interactions" value="836"/>
</dbReference>
<keyword evidence="5" id="KW-1185">Reference proteome</keyword>
<evidence type="ECO:0000256" key="1">
    <source>
        <dbReference type="ARBA" id="ARBA00006035"/>
    </source>
</evidence>
<evidence type="ECO:0000259" key="3">
    <source>
        <dbReference type="Pfam" id="PF04042"/>
    </source>
</evidence>
<comment type="similarity">
    <text evidence="1">Belongs to the DNA polymerase delta/II small subunit family.</text>
</comment>
<dbReference type="GO" id="GO:0003677">
    <property type="term" value="F:DNA binding"/>
    <property type="evidence" value="ECO:0007669"/>
    <property type="project" value="InterPro"/>
</dbReference>
<dbReference type="Pfam" id="PF04042">
    <property type="entry name" value="DNA_pol_E_B"/>
    <property type="match status" value="1"/>
</dbReference>
<dbReference type="InParanoid" id="A0A6P6YKI7"/>
<proteinExistence type="inferred from homology"/>
<dbReference type="OrthoDB" id="3763at2759"/>
<name>A0A6P6YKI7_DERPT</name>
<sequence length="469" mass="52836">MTKTSITLPERDVIYKNDPFLIKKYDCNLQYFPYYRARLNQMKRSLILSAKYRWPGVAIYTLSDLADSKAEADKFSQDSNDELLEQDCRHGTLFGKDVVVCGMLLKRMSKQPNILKELDDERKLIEPLEESCKNYCSPNDTLFLQDGDESIELKGDDLPINQLCTGVCLVAKGQLNPNGSGFIVEDYCFALIQNSVDRPLTNKDYYMLIISGLNLNSNTFLNDQKLSQSLNLLFDLVTGHSDSIMDKTIVNLILAGNSIDLNGGSKSEDLLSQSEIDSNDAVKMLDRFLANVGKYMFVDIMPGSLDISTGLYPQQPIHPCLFPKAFRLSTIRSVTNPHRAQYFGVDFLGTSGENINSICSCTSWNESIEIMRNLLQWGHLAPACPDLLHSYPFSQHDPLVIDQYPDVLFAGNQPEFSCATFDVPKYEQAADCEAKTKTIRLISVPSFREKHIGVIVNIRTLECEMLAFN</sequence>
<keyword evidence="2" id="KW-0235">DNA replication</keyword>
<accession>A0A6P6YKI7</accession>
<organism evidence="5 6">
    <name type="scientific">Dermatophagoides pteronyssinus</name>
    <name type="common">European house dust mite</name>
    <dbReference type="NCBI Taxonomy" id="6956"/>
    <lineage>
        <taxon>Eukaryota</taxon>
        <taxon>Metazoa</taxon>
        <taxon>Ecdysozoa</taxon>
        <taxon>Arthropoda</taxon>
        <taxon>Chelicerata</taxon>
        <taxon>Arachnida</taxon>
        <taxon>Acari</taxon>
        <taxon>Acariformes</taxon>
        <taxon>Sarcoptiformes</taxon>
        <taxon>Astigmata</taxon>
        <taxon>Psoroptidia</taxon>
        <taxon>Analgoidea</taxon>
        <taxon>Pyroglyphidae</taxon>
        <taxon>Dermatophagoidinae</taxon>
        <taxon>Dermatophagoides</taxon>
    </lineage>
</organism>
<dbReference type="OMA" id="HCILIGT"/>
<evidence type="ECO:0000313" key="6">
    <source>
        <dbReference type="RefSeq" id="XP_027206048.1"/>
    </source>
</evidence>